<dbReference type="PANTHER" id="PTHR41523">
    <property type="entry name" value="TWO-COMPONENT SYSTEM SENSOR PROTEIN"/>
    <property type="match status" value="1"/>
</dbReference>
<dbReference type="PROSITE" id="PS50113">
    <property type="entry name" value="PAC"/>
    <property type="match status" value="4"/>
</dbReference>
<dbReference type="GO" id="GO:0009881">
    <property type="term" value="F:photoreceptor activity"/>
    <property type="evidence" value="ECO:0007669"/>
    <property type="project" value="UniProtKB-KW"/>
</dbReference>
<keyword evidence="11" id="KW-0418">Kinase</keyword>
<feature type="domain" description="PAC" evidence="17">
    <location>
        <begin position="87"/>
        <end position="139"/>
    </location>
</feature>
<dbReference type="SUPFAM" id="SSF55785">
    <property type="entry name" value="PYP-like sensor domain (PAS domain)"/>
    <property type="match status" value="4"/>
</dbReference>
<feature type="domain" description="PAC" evidence="17">
    <location>
        <begin position="342"/>
        <end position="395"/>
    </location>
</feature>
<keyword evidence="12" id="KW-0067">ATP-binding</keyword>
<evidence type="ECO:0000256" key="2">
    <source>
        <dbReference type="ARBA" id="ARBA00012438"/>
    </source>
</evidence>
<keyword evidence="9" id="KW-0677">Repeat</keyword>
<evidence type="ECO:0000259" key="17">
    <source>
        <dbReference type="PROSITE" id="PS50113"/>
    </source>
</evidence>
<dbReference type="Gene3D" id="3.30.450.20">
    <property type="entry name" value="PAS domain"/>
    <property type="match status" value="4"/>
</dbReference>
<dbReference type="InterPro" id="IPR013655">
    <property type="entry name" value="PAS_fold_3"/>
</dbReference>
<dbReference type="Gene3D" id="3.30.565.10">
    <property type="entry name" value="Histidine kinase-like ATPase, C-terminal domain"/>
    <property type="match status" value="1"/>
</dbReference>
<dbReference type="InterPro" id="IPR001610">
    <property type="entry name" value="PAC"/>
</dbReference>
<dbReference type="SMART" id="SM00091">
    <property type="entry name" value="PAS"/>
    <property type="match status" value="4"/>
</dbReference>
<evidence type="ECO:0000313" key="18">
    <source>
        <dbReference type="EMBL" id="ATY34258.1"/>
    </source>
</evidence>
<dbReference type="InterPro" id="IPR036890">
    <property type="entry name" value="HATPase_C_sf"/>
</dbReference>
<dbReference type="NCBIfam" id="TIGR00229">
    <property type="entry name" value="sensory_box"/>
    <property type="match status" value="4"/>
</dbReference>
<feature type="domain" description="PAC" evidence="17">
    <location>
        <begin position="469"/>
        <end position="521"/>
    </location>
</feature>
<dbReference type="InterPro" id="IPR000700">
    <property type="entry name" value="PAS-assoc_C"/>
</dbReference>
<keyword evidence="19" id="KW-1185">Reference proteome</keyword>
<dbReference type="PANTHER" id="PTHR41523:SF7">
    <property type="entry name" value="HISTIDINE KINASE"/>
    <property type="match status" value="1"/>
</dbReference>
<dbReference type="SMART" id="SM00086">
    <property type="entry name" value="PAC"/>
    <property type="match status" value="4"/>
</dbReference>
<dbReference type="InterPro" id="IPR035965">
    <property type="entry name" value="PAS-like_dom_sf"/>
</dbReference>
<dbReference type="InterPro" id="IPR011102">
    <property type="entry name" value="Sig_transdc_His_kinase_HWE"/>
</dbReference>
<protein>
    <recommendedName>
        <fullName evidence="2">histidine kinase</fullName>
        <ecNumber evidence="2">2.7.13.3</ecNumber>
    </recommendedName>
</protein>
<gene>
    <name evidence="18" type="ORF">CVN68_21740</name>
</gene>
<dbReference type="KEGG" id="sphc:CVN68_21740"/>
<keyword evidence="14" id="KW-0843">Virulence</keyword>
<proteinExistence type="predicted"/>
<dbReference type="GO" id="GO:0004673">
    <property type="term" value="F:protein histidine kinase activity"/>
    <property type="evidence" value="ECO:0007669"/>
    <property type="project" value="UniProtKB-EC"/>
</dbReference>
<evidence type="ECO:0000256" key="13">
    <source>
        <dbReference type="ARBA" id="ARBA00022991"/>
    </source>
</evidence>
<evidence type="ECO:0000256" key="1">
    <source>
        <dbReference type="ARBA" id="ARBA00000085"/>
    </source>
</evidence>
<evidence type="ECO:0000256" key="6">
    <source>
        <dbReference type="ARBA" id="ARBA00022630"/>
    </source>
</evidence>
<dbReference type="GO" id="GO:0005524">
    <property type="term" value="F:ATP binding"/>
    <property type="evidence" value="ECO:0007669"/>
    <property type="project" value="UniProtKB-KW"/>
</dbReference>
<keyword evidence="8" id="KW-0808">Transferase</keyword>
<name>A0A2K8MK47_9SPHN</name>
<evidence type="ECO:0000256" key="10">
    <source>
        <dbReference type="ARBA" id="ARBA00022741"/>
    </source>
</evidence>
<dbReference type="Pfam" id="PF08447">
    <property type="entry name" value="PAS_3"/>
    <property type="match status" value="3"/>
</dbReference>
<dbReference type="InterPro" id="IPR000014">
    <property type="entry name" value="PAS"/>
</dbReference>
<accession>A0A2K8MK47</accession>
<evidence type="ECO:0000256" key="15">
    <source>
        <dbReference type="ARBA" id="ARBA00023170"/>
    </source>
</evidence>
<reference evidence="18 19" key="1">
    <citation type="submission" date="2017-11" db="EMBL/GenBank/DDBJ databases">
        <title>Complete genome sequence of Sphingomonas sp. Strain Cra20, a psychrotolerant potential plant growth promoting rhizobacteria.</title>
        <authorList>
            <person name="Luo Y."/>
        </authorList>
    </citation>
    <scope>NUCLEOTIDE SEQUENCE [LARGE SCALE GENOMIC DNA]</scope>
    <source>
        <strain evidence="18 19">Cra20</strain>
    </source>
</reference>
<evidence type="ECO:0000256" key="7">
    <source>
        <dbReference type="ARBA" id="ARBA00022643"/>
    </source>
</evidence>
<evidence type="ECO:0000256" key="8">
    <source>
        <dbReference type="ARBA" id="ARBA00022679"/>
    </source>
</evidence>
<keyword evidence="15" id="KW-0675">Receptor</keyword>
<evidence type="ECO:0000256" key="9">
    <source>
        <dbReference type="ARBA" id="ARBA00022737"/>
    </source>
</evidence>
<evidence type="ECO:0000256" key="3">
    <source>
        <dbReference type="ARBA" id="ARBA00022543"/>
    </source>
</evidence>
<keyword evidence="7" id="KW-0288">FMN</keyword>
<evidence type="ECO:0000256" key="14">
    <source>
        <dbReference type="ARBA" id="ARBA00023026"/>
    </source>
</evidence>
<feature type="domain" description="PAS" evidence="16">
    <location>
        <begin position="140"/>
        <end position="210"/>
    </location>
</feature>
<dbReference type="OrthoDB" id="9760752at2"/>
<keyword evidence="13" id="KW-0157">Chromophore</keyword>
<dbReference type="GO" id="GO:0006355">
    <property type="term" value="P:regulation of DNA-templated transcription"/>
    <property type="evidence" value="ECO:0007669"/>
    <property type="project" value="InterPro"/>
</dbReference>
<evidence type="ECO:0000256" key="12">
    <source>
        <dbReference type="ARBA" id="ARBA00022840"/>
    </source>
</evidence>
<keyword evidence="5" id="KW-0716">Sensory transduction</keyword>
<evidence type="ECO:0000256" key="11">
    <source>
        <dbReference type="ARBA" id="ARBA00022777"/>
    </source>
</evidence>
<evidence type="ECO:0000256" key="5">
    <source>
        <dbReference type="ARBA" id="ARBA00022606"/>
    </source>
</evidence>
<keyword evidence="3" id="KW-0600">Photoreceptor protein</keyword>
<organism evidence="18 19">
    <name type="scientific">Sphingomonas psychrotolerans</name>
    <dbReference type="NCBI Taxonomy" id="1327635"/>
    <lineage>
        <taxon>Bacteria</taxon>
        <taxon>Pseudomonadati</taxon>
        <taxon>Pseudomonadota</taxon>
        <taxon>Alphaproteobacteria</taxon>
        <taxon>Sphingomonadales</taxon>
        <taxon>Sphingomonadaceae</taxon>
        <taxon>Sphingomonas</taxon>
    </lineage>
</organism>
<feature type="domain" description="PAC" evidence="17">
    <location>
        <begin position="213"/>
        <end position="265"/>
    </location>
</feature>
<feature type="domain" description="PAS" evidence="16">
    <location>
        <begin position="396"/>
        <end position="466"/>
    </location>
</feature>
<keyword evidence="10" id="KW-0547">Nucleotide-binding</keyword>
<dbReference type="AlphaFoldDB" id="A0A2K8MK47"/>
<keyword evidence="4" id="KW-0597">Phosphoprotein</keyword>
<dbReference type="PROSITE" id="PS50112">
    <property type="entry name" value="PAS"/>
    <property type="match status" value="2"/>
</dbReference>
<dbReference type="EMBL" id="CP024923">
    <property type="protein sequence ID" value="ATY34258.1"/>
    <property type="molecule type" value="Genomic_DNA"/>
</dbReference>
<dbReference type="EC" id="2.7.13.3" evidence="2"/>
<dbReference type="SMART" id="SM00911">
    <property type="entry name" value="HWE_HK"/>
    <property type="match status" value="1"/>
</dbReference>
<evidence type="ECO:0000256" key="4">
    <source>
        <dbReference type="ARBA" id="ARBA00022553"/>
    </source>
</evidence>
<comment type="catalytic activity">
    <reaction evidence="1">
        <text>ATP + protein L-histidine = ADP + protein N-phospho-L-histidine.</text>
        <dbReference type="EC" id="2.7.13.3"/>
    </reaction>
</comment>
<keyword evidence="6" id="KW-0285">Flavoprotein</keyword>
<sequence length="716" mass="80074">MSEAEPGHEPLPVGEDEFRMIADSAPVVVWVTRLDRTRSFVNRAYVAFLDVPYEEALAFDWRKIIHPDDAARVLAQSIAGEASMETFELEGRYRNARGEWRWLRSTSSPRRDTHGRHIGFIGVAHDVTEAKEAERSLRDSEAQLSAFIAQSTAGFAQVDLDGRFTLVNDRFCQIAGWSGDELMGMRMLDITHPDDRIHNRPLFDRAVAEGTPYTHEKRYIRKDGGVVWVNNSVSVIRRPDGEPFGVLAVTLDVTRRREAEAQLRKNEESLRLATESAGMATWELDLETMDGEWSPNRFDLFGMPRRPDSRGTFADWIERIHPEDREMAGSAAQRCFATGQSYTIEYRVCRADNGEERWLQSHGSRIDYADHRPSRFVGVSLDITTRKRAEEELRESEVRFRTIFEQANDFLITTTLHQVITSVNPAVLASLGYAEEEVIGATIGQFMDPDQVALSMEAFERKMREGGTTRLTVTVRARDGRPLIWEINSRLTTDADGKPTGLHAIGRDMTEAKRAETHLRLLVDELNHRVKNTLAIVQGIAQQSFKDATDPAIARKAFEGRLAALSEAHNLLTREHWGPVSMAQIIGDAVAPHGRDAGRFELDGPDLPILPKTAISLALAIHELATNAVKHGALSQSEGRVRIHWAKIEAGSGPRLSLVWQERDGPDVVTPARRGFGTRMIERGLAAELGGTVKIDFRREGLICTVDAPLPEGGAQ</sequence>
<dbReference type="Proteomes" id="UP000229081">
    <property type="component" value="Chromosome"/>
</dbReference>
<dbReference type="Pfam" id="PF07536">
    <property type="entry name" value="HWE_HK"/>
    <property type="match status" value="1"/>
</dbReference>
<dbReference type="InterPro" id="IPR013767">
    <property type="entry name" value="PAS_fold"/>
</dbReference>
<dbReference type="Gene3D" id="2.10.70.100">
    <property type="match status" value="1"/>
</dbReference>
<dbReference type="CDD" id="cd00130">
    <property type="entry name" value="PAS"/>
    <property type="match status" value="4"/>
</dbReference>
<evidence type="ECO:0000313" key="19">
    <source>
        <dbReference type="Proteomes" id="UP000229081"/>
    </source>
</evidence>
<evidence type="ECO:0000259" key="16">
    <source>
        <dbReference type="PROSITE" id="PS50112"/>
    </source>
</evidence>
<dbReference type="RefSeq" id="WP_100284047.1">
    <property type="nucleotide sequence ID" value="NZ_CP024923.1"/>
</dbReference>
<dbReference type="Pfam" id="PF00989">
    <property type="entry name" value="PAS"/>
    <property type="match status" value="1"/>
</dbReference>